<proteinExistence type="predicted"/>
<dbReference type="PANTHER" id="PTHR48106">
    <property type="entry name" value="QUINONE OXIDOREDUCTASE PIG3-RELATED"/>
    <property type="match status" value="1"/>
</dbReference>
<keyword evidence="1" id="KW-0521">NADP</keyword>
<dbReference type="FunCoup" id="D3BKR3">
    <property type="interactions" value="84"/>
</dbReference>
<dbReference type="InterPro" id="IPR002364">
    <property type="entry name" value="Quin_OxRdtase/zeta-crystal_CS"/>
</dbReference>
<dbReference type="InterPro" id="IPR047618">
    <property type="entry name" value="QOR-like"/>
</dbReference>
<dbReference type="RefSeq" id="XP_020430617.1">
    <property type="nucleotide sequence ID" value="XM_020579942.1"/>
</dbReference>
<sequence length="336" mass="36557">MKAVRIHATGGPKQLVYEDIPVPTVKPNEVLVQNECIGVNFIDTYHRSGLYKLELPAILGREGSGKVVAVGEQATNLKIGDRVTYFSPNSYAQFTSVPQHNIYVLPDGIDYETAAAYTLQGLTAHYLVRSTFALKSGDTCLIQAGAGGLGQALIQMAKIIGAHVITTVSTPEKEQLVRNLGADYVINYRDVPEFSGKVRELTNGKGVDVVYDGVGASTWMQSLKSLRPLGYLCLVGNASGPVPPIDPLLLSANGSVFITRPTLADYIRQSGEMQSRCKEIFQWIADGKLKLSSKTSYPLERVSEAHEALEGRTSIGKNFITTTKIKKKKSIIIQLI</sequence>
<keyword evidence="2" id="KW-0560">Oxidoreductase</keyword>
<evidence type="ECO:0000259" key="4">
    <source>
        <dbReference type="SMART" id="SM00829"/>
    </source>
</evidence>
<dbReference type="AlphaFoldDB" id="D3BKR3"/>
<dbReference type="EMBL" id="ADBJ01000038">
    <property type="protein sequence ID" value="EFA78493.1"/>
    <property type="molecule type" value="Genomic_DNA"/>
</dbReference>
<dbReference type="PROSITE" id="PS01162">
    <property type="entry name" value="QOR_ZETA_CRYSTAL"/>
    <property type="match status" value="1"/>
</dbReference>
<dbReference type="OMA" id="KGMTAHY"/>
<evidence type="ECO:0000256" key="1">
    <source>
        <dbReference type="ARBA" id="ARBA00022857"/>
    </source>
</evidence>
<feature type="domain" description="Enoyl reductase (ER)" evidence="4">
    <location>
        <begin position="10"/>
        <end position="320"/>
    </location>
</feature>
<dbReference type="InterPro" id="IPR013154">
    <property type="entry name" value="ADH-like_N"/>
</dbReference>
<dbReference type="GO" id="GO:0003960">
    <property type="term" value="F:quinone reductase (NADPH) activity"/>
    <property type="evidence" value="ECO:0007669"/>
    <property type="project" value="InterPro"/>
</dbReference>
<dbReference type="STRING" id="670386.D3BKR3"/>
<dbReference type="FunFam" id="3.40.50.720:FF:000053">
    <property type="entry name" value="Quinone oxidoreductase 1"/>
    <property type="match status" value="1"/>
</dbReference>
<dbReference type="Proteomes" id="UP000001396">
    <property type="component" value="Unassembled WGS sequence"/>
</dbReference>
<dbReference type="SUPFAM" id="SSF50129">
    <property type="entry name" value="GroES-like"/>
    <property type="match status" value="1"/>
</dbReference>
<organism evidence="5 6">
    <name type="scientific">Heterostelium pallidum (strain ATCC 26659 / Pp 5 / PN500)</name>
    <name type="common">Cellular slime mold</name>
    <name type="synonym">Polysphondylium pallidum</name>
    <dbReference type="NCBI Taxonomy" id="670386"/>
    <lineage>
        <taxon>Eukaryota</taxon>
        <taxon>Amoebozoa</taxon>
        <taxon>Evosea</taxon>
        <taxon>Eumycetozoa</taxon>
        <taxon>Dictyostelia</taxon>
        <taxon>Acytosteliales</taxon>
        <taxon>Acytosteliaceae</taxon>
        <taxon>Heterostelium</taxon>
    </lineage>
</organism>
<comment type="caution">
    <text evidence="5">The sequence shown here is derived from an EMBL/GenBank/DDBJ whole genome shotgun (WGS) entry which is preliminary data.</text>
</comment>
<dbReference type="Pfam" id="PF00107">
    <property type="entry name" value="ADH_zinc_N"/>
    <property type="match status" value="1"/>
</dbReference>
<protein>
    <recommendedName>
        <fullName evidence="3">Probable quinone oxidoreductase</fullName>
    </recommendedName>
</protein>
<accession>D3BKR3</accession>
<keyword evidence="6" id="KW-1185">Reference proteome</keyword>
<dbReference type="GO" id="GO:0070402">
    <property type="term" value="F:NADPH binding"/>
    <property type="evidence" value="ECO:0007669"/>
    <property type="project" value="TreeGrafter"/>
</dbReference>
<evidence type="ECO:0000313" key="5">
    <source>
        <dbReference type="EMBL" id="EFA78493.1"/>
    </source>
</evidence>
<dbReference type="GO" id="GO:0005829">
    <property type="term" value="C:cytosol"/>
    <property type="evidence" value="ECO:0007669"/>
    <property type="project" value="TreeGrafter"/>
</dbReference>
<evidence type="ECO:0000313" key="6">
    <source>
        <dbReference type="Proteomes" id="UP000001396"/>
    </source>
</evidence>
<dbReference type="PANTHER" id="PTHR48106:SF13">
    <property type="entry name" value="QUINONE OXIDOREDUCTASE-RELATED"/>
    <property type="match status" value="1"/>
</dbReference>
<dbReference type="InParanoid" id="D3BKR3"/>
<dbReference type="SMART" id="SM00829">
    <property type="entry name" value="PKS_ER"/>
    <property type="match status" value="1"/>
</dbReference>
<dbReference type="GeneID" id="31364620"/>
<dbReference type="CDD" id="cd05286">
    <property type="entry name" value="QOR2"/>
    <property type="match status" value="1"/>
</dbReference>
<dbReference type="InterPro" id="IPR020843">
    <property type="entry name" value="ER"/>
</dbReference>
<name>D3BKR3_HETP5</name>
<dbReference type="SUPFAM" id="SSF51735">
    <property type="entry name" value="NAD(P)-binding Rossmann-fold domains"/>
    <property type="match status" value="1"/>
</dbReference>
<dbReference type="InterPro" id="IPR036291">
    <property type="entry name" value="NAD(P)-bd_dom_sf"/>
</dbReference>
<dbReference type="Gene3D" id="3.40.50.720">
    <property type="entry name" value="NAD(P)-binding Rossmann-like Domain"/>
    <property type="match status" value="1"/>
</dbReference>
<dbReference type="Gene3D" id="3.90.180.10">
    <property type="entry name" value="Medium-chain alcohol dehydrogenases, catalytic domain"/>
    <property type="match status" value="1"/>
</dbReference>
<evidence type="ECO:0000256" key="3">
    <source>
        <dbReference type="ARBA" id="ARBA00070796"/>
    </source>
</evidence>
<dbReference type="GO" id="GO:0008270">
    <property type="term" value="F:zinc ion binding"/>
    <property type="evidence" value="ECO:0007669"/>
    <property type="project" value="InterPro"/>
</dbReference>
<dbReference type="InterPro" id="IPR013149">
    <property type="entry name" value="ADH-like_C"/>
</dbReference>
<gene>
    <name evidence="5" type="ORF">PPL_09145</name>
</gene>
<dbReference type="Pfam" id="PF08240">
    <property type="entry name" value="ADH_N"/>
    <property type="match status" value="1"/>
</dbReference>
<dbReference type="InterPro" id="IPR011032">
    <property type="entry name" value="GroES-like_sf"/>
</dbReference>
<dbReference type="GO" id="GO:0035925">
    <property type="term" value="F:mRNA 3'-UTR AU-rich region binding"/>
    <property type="evidence" value="ECO:0007669"/>
    <property type="project" value="TreeGrafter"/>
</dbReference>
<evidence type="ECO:0000256" key="2">
    <source>
        <dbReference type="ARBA" id="ARBA00023002"/>
    </source>
</evidence>
<reference evidence="5 6" key="1">
    <citation type="journal article" date="2011" name="Genome Res.">
        <title>Phylogeny-wide analysis of social amoeba genomes highlights ancient origins for complex intercellular communication.</title>
        <authorList>
            <person name="Heidel A.J."/>
            <person name="Lawal H.M."/>
            <person name="Felder M."/>
            <person name="Schilde C."/>
            <person name="Helps N.R."/>
            <person name="Tunggal B."/>
            <person name="Rivero F."/>
            <person name="John U."/>
            <person name="Schleicher M."/>
            <person name="Eichinger L."/>
            <person name="Platzer M."/>
            <person name="Noegel A.A."/>
            <person name="Schaap P."/>
            <person name="Gloeckner G."/>
        </authorList>
    </citation>
    <scope>NUCLEOTIDE SEQUENCE [LARGE SCALE GENOMIC DNA]</scope>
    <source>
        <strain evidence="6">ATCC 26659 / Pp 5 / PN500</strain>
    </source>
</reference>